<keyword evidence="8 9" id="KW-0472">Membrane</keyword>
<dbReference type="InterPro" id="IPR003339">
    <property type="entry name" value="ABC/ECF_trnsptr_transmembrane"/>
</dbReference>
<evidence type="ECO:0000256" key="3">
    <source>
        <dbReference type="ARBA" id="ARBA00014042"/>
    </source>
</evidence>
<evidence type="ECO:0000256" key="1">
    <source>
        <dbReference type="ARBA" id="ARBA00004651"/>
    </source>
</evidence>
<name>A0A537L5F9_9BACT</name>
<accession>A0A537L5F9</accession>
<comment type="subcellular location">
    <subcellularLocation>
        <location evidence="1">Cell membrane</location>
        <topology evidence="1">Multi-pass membrane protein</topology>
    </subcellularLocation>
</comment>
<evidence type="ECO:0000313" key="11">
    <source>
        <dbReference type="Proteomes" id="UP000319353"/>
    </source>
</evidence>
<evidence type="ECO:0000256" key="6">
    <source>
        <dbReference type="ARBA" id="ARBA00022692"/>
    </source>
</evidence>
<feature type="transmembrane region" description="Helical" evidence="9">
    <location>
        <begin position="249"/>
        <end position="269"/>
    </location>
</feature>
<feature type="transmembrane region" description="Helical" evidence="9">
    <location>
        <begin position="109"/>
        <end position="132"/>
    </location>
</feature>
<gene>
    <name evidence="10" type="ORF">E6H01_05390</name>
</gene>
<organism evidence="10 11">
    <name type="scientific">Candidatus Segetimicrobium genomatis</name>
    <dbReference type="NCBI Taxonomy" id="2569760"/>
    <lineage>
        <taxon>Bacteria</taxon>
        <taxon>Bacillati</taxon>
        <taxon>Candidatus Sysuimicrobiota</taxon>
        <taxon>Candidatus Sysuimicrobiia</taxon>
        <taxon>Candidatus Sysuimicrobiales</taxon>
        <taxon>Candidatus Segetimicrobiaceae</taxon>
        <taxon>Candidatus Segetimicrobium</taxon>
    </lineage>
</organism>
<keyword evidence="5" id="KW-1003">Cell membrane</keyword>
<dbReference type="PANTHER" id="PTHR34857:SF2">
    <property type="entry name" value="SLL0384 PROTEIN"/>
    <property type="match status" value="1"/>
</dbReference>
<dbReference type="GO" id="GO:0022857">
    <property type="term" value="F:transmembrane transporter activity"/>
    <property type="evidence" value="ECO:0007669"/>
    <property type="project" value="InterPro"/>
</dbReference>
<dbReference type="CDD" id="cd16914">
    <property type="entry name" value="EcfT"/>
    <property type="match status" value="1"/>
</dbReference>
<evidence type="ECO:0000256" key="7">
    <source>
        <dbReference type="ARBA" id="ARBA00022989"/>
    </source>
</evidence>
<keyword evidence="6 9" id="KW-0812">Transmembrane</keyword>
<keyword evidence="4" id="KW-0813">Transport</keyword>
<dbReference type="PANTHER" id="PTHR34857">
    <property type="entry name" value="SLL0384 PROTEIN"/>
    <property type="match status" value="1"/>
</dbReference>
<evidence type="ECO:0000256" key="2">
    <source>
        <dbReference type="ARBA" id="ARBA00005660"/>
    </source>
</evidence>
<dbReference type="EMBL" id="VBAL01000061">
    <property type="protein sequence ID" value="TMJ03252.1"/>
    <property type="molecule type" value="Genomic_DNA"/>
</dbReference>
<comment type="similarity">
    <text evidence="2">Belongs to the energy-coupling factor EcfT family.</text>
</comment>
<dbReference type="Pfam" id="PF02361">
    <property type="entry name" value="CbiQ"/>
    <property type="match status" value="1"/>
</dbReference>
<reference evidence="10 11" key="1">
    <citation type="journal article" date="2019" name="Nat. Microbiol.">
        <title>Mediterranean grassland soil C-N compound turnover is dependent on rainfall and depth, and is mediated by genomically divergent microorganisms.</title>
        <authorList>
            <person name="Diamond S."/>
            <person name="Andeer P.F."/>
            <person name="Li Z."/>
            <person name="Crits-Christoph A."/>
            <person name="Burstein D."/>
            <person name="Anantharaman K."/>
            <person name="Lane K.R."/>
            <person name="Thomas B.C."/>
            <person name="Pan C."/>
            <person name="Northen T.R."/>
            <person name="Banfield J.F."/>
        </authorList>
    </citation>
    <scope>NUCLEOTIDE SEQUENCE [LARGE SCALE GENOMIC DNA]</scope>
    <source>
        <strain evidence="10">NP_4</strain>
    </source>
</reference>
<proteinExistence type="inferred from homology"/>
<evidence type="ECO:0000256" key="4">
    <source>
        <dbReference type="ARBA" id="ARBA00022448"/>
    </source>
</evidence>
<feature type="transmembrane region" description="Helical" evidence="9">
    <location>
        <begin position="73"/>
        <end position="97"/>
    </location>
</feature>
<keyword evidence="7 9" id="KW-1133">Transmembrane helix</keyword>
<dbReference type="InterPro" id="IPR024919">
    <property type="entry name" value="EcfT"/>
</dbReference>
<comment type="caution">
    <text evidence="10">The sequence shown here is derived from an EMBL/GenBank/DDBJ whole genome shotgun (WGS) entry which is preliminary data.</text>
</comment>
<evidence type="ECO:0000256" key="9">
    <source>
        <dbReference type="SAM" id="Phobius"/>
    </source>
</evidence>
<dbReference type="InterPro" id="IPR051611">
    <property type="entry name" value="ECF_transporter_component"/>
</dbReference>
<evidence type="ECO:0000313" key="10">
    <source>
        <dbReference type="EMBL" id="TMJ03252.1"/>
    </source>
</evidence>
<dbReference type="HAMAP" id="MF_01461">
    <property type="entry name" value="EcfT"/>
    <property type="match status" value="1"/>
</dbReference>
<dbReference type="AlphaFoldDB" id="A0A537L5F9"/>
<protein>
    <recommendedName>
        <fullName evidence="3">Energy-coupling factor transporter transmembrane protein EcfT</fullName>
    </recommendedName>
</protein>
<sequence>MTRYVTIGQYIPRESPVHRLDPRSKIAAVTVLTVAVFVVRDFSGYGLLTLFLLGVVLASQIPLGYLLRGLRPVLFLLLMTLVLNVFFSGIQGGTVLFQLGPVVATREAVLRAVFIGYRLVALVLVTSLLTFTTSPVQLTDGIERILRPFRRLGVPAHELAMMMTIALRFIPTLLEETEKIMKAQMARGAEFEHGNILRRARALVPVLVPLFVSAFRRADELALAMEARCYRGGEHRTRMKELRLAPRDAVALVLTLAASFVFTIPYTTWQALLR</sequence>
<evidence type="ECO:0000256" key="5">
    <source>
        <dbReference type="ARBA" id="ARBA00022475"/>
    </source>
</evidence>
<dbReference type="Proteomes" id="UP000319353">
    <property type="component" value="Unassembled WGS sequence"/>
</dbReference>
<evidence type="ECO:0000256" key="8">
    <source>
        <dbReference type="ARBA" id="ARBA00023136"/>
    </source>
</evidence>
<dbReference type="GO" id="GO:0005886">
    <property type="term" value="C:plasma membrane"/>
    <property type="evidence" value="ECO:0007669"/>
    <property type="project" value="UniProtKB-SubCell"/>
</dbReference>
<feature type="transmembrane region" description="Helical" evidence="9">
    <location>
        <begin position="46"/>
        <end position="67"/>
    </location>
</feature>